<accession>A0A533QF46</accession>
<dbReference type="EMBL" id="SULG01000005">
    <property type="protein sequence ID" value="TLD43294.1"/>
    <property type="molecule type" value="Genomic_DNA"/>
</dbReference>
<organism evidence="1 2">
    <name type="scientific">Candidatus Jettenia ecosi</name>
    <dbReference type="NCBI Taxonomy" id="2494326"/>
    <lineage>
        <taxon>Bacteria</taxon>
        <taxon>Pseudomonadati</taxon>
        <taxon>Planctomycetota</taxon>
        <taxon>Candidatus Brocadiia</taxon>
        <taxon>Candidatus Brocadiales</taxon>
        <taxon>Candidatus Brocadiaceae</taxon>
        <taxon>Candidatus Jettenia</taxon>
    </lineage>
</organism>
<evidence type="ECO:0000313" key="2">
    <source>
        <dbReference type="Proteomes" id="UP000319783"/>
    </source>
</evidence>
<proteinExistence type="predicted"/>
<reference evidence="1 2" key="1">
    <citation type="submission" date="2019-04" db="EMBL/GenBank/DDBJ databases">
        <title>Genome of a novel bacterium Candidatus Jettenia ecosi reconstructed from metagenome of an anammox bioreactor.</title>
        <authorList>
            <person name="Mardanov A.V."/>
            <person name="Beletsky A.V."/>
            <person name="Ravin N.V."/>
            <person name="Botchkova E.A."/>
            <person name="Litti Y.V."/>
            <person name="Nozhevnikova A.N."/>
        </authorList>
    </citation>
    <scope>NUCLEOTIDE SEQUENCE [LARGE SCALE GENOMIC DNA]</scope>
    <source>
        <strain evidence="1">J2</strain>
    </source>
</reference>
<sequence length="47" mass="5575">MYLKKTGKIYYNTLVFFILQEDVPPQEDPFVLPEVHGTSSFDKKYFT</sequence>
<comment type="caution">
    <text evidence="1">The sequence shown here is derived from an EMBL/GenBank/DDBJ whole genome shotgun (WGS) entry which is preliminary data.</text>
</comment>
<evidence type="ECO:0000313" key="1">
    <source>
        <dbReference type="EMBL" id="TLD43294.1"/>
    </source>
</evidence>
<dbReference type="Proteomes" id="UP000319783">
    <property type="component" value="Unassembled WGS sequence"/>
</dbReference>
<name>A0A533QF46_9BACT</name>
<gene>
    <name evidence="1" type="ORF">JETT_0463</name>
</gene>
<protein>
    <submittedName>
        <fullName evidence="1">Uncharacterized protein</fullName>
    </submittedName>
</protein>
<dbReference type="AlphaFoldDB" id="A0A533QF46"/>